<dbReference type="InterPro" id="IPR036259">
    <property type="entry name" value="MFS_trans_sf"/>
</dbReference>
<keyword evidence="1" id="KW-0472">Membrane</keyword>
<feature type="transmembrane region" description="Helical" evidence="1">
    <location>
        <begin position="230"/>
        <end position="254"/>
    </location>
</feature>
<feature type="transmembrane region" description="Helical" evidence="1">
    <location>
        <begin position="116"/>
        <end position="133"/>
    </location>
</feature>
<name>A0A0K0DVN9_STRER</name>
<feature type="transmembrane region" description="Helical" evidence="1">
    <location>
        <begin position="397"/>
        <end position="420"/>
    </location>
</feature>
<keyword evidence="1" id="KW-1133">Transmembrane helix</keyword>
<dbReference type="Pfam" id="PF07690">
    <property type="entry name" value="MFS_1"/>
    <property type="match status" value="1"/>
</dbReference>
<dbReference type="STRING" id="6248.A0A0K0DVN9"/>
<keyword evidence="1" id="KW-0812">Transmembrane</keyword>
<dbReference type="WBParaSite" id="SSTP_0000130500.1">
    <property type="protein sequence ID" value="SSTP_0000130500.1"/>
    <property type="gene ID" value="SSTP_0000130500"/>
</dbReference>
<dbReference type="AlphaFoldDB" id="A0A0K0DVN9"/>
<sequence length="452" mass="51143">MFPFRYIILVITTLTFGWLLSNPVSFNFAIVCDESENSNGTRLINYDSKEINSFFSVVAIGNIAGTVLLNLLEKFMSFKMCVCLYLVLSAIATALCPFFLYLGYWPTMLLRFIQGIGWSMSLPGTGSVSFAWAPNDESTIFASVLTYSGQIGPMITMYLSGELCSKGYGTESIFYSHAILTIIFLILFFILYKDSPSESPFVNNCEVKKIQYDKEITKDHKIEAVPYKDVIFHPVLAIANFTYFVFFWTMHLWLQYAAIYMHNILKFDVATTGLLTSAPYLVSLVVKFAIAYFSDKGTFFSQKKRLQFLHAITQFPLGIAFIVQGIFPAKWSTLDVICYTIEIIGSASTGASLFKVCQLVSRQHFHFVMSIASFSSSVTLLLLPALVSFIMPNFEMIGWRFIFLLIGFFTVALNSLFIAFMDDKAAPWTKHEHLEDPRKAIKIHPIKDKPLS</sequence>
<dbReference type="SUPFAM" id="SSF103473">
    <property type="entry name" value="MFS general substrate transporter"/>
    <property type="match status" value="1"/>
</dbReference>
<dbReference type="GO" id="GO:0016020">
    <property type="term" value="C:membrane"/>
    <property type="evidence" value="ECO:0007669"/>
    <property type="project" value="TreeGrafter"/>
</dbReference>
<evidence type="ECO:0000313" key="4">
    <source>
        <dbReference type="WBParaSite" id="TCONS_00006066.p1"/>
    </source>
</evidence>
<feature type="transmembrane region" description="Helical" evidence="1">
    <location>
        <begin position="84"/>
        <end position="104"/>
    </location>
</feature>
<dbReference type="InterPro" id="IPR011701">
    <property type="entry name" value="MFS"/>
</dbReference>
<dbReference type="Proteomes" id="UP000035681">
    <property type="component" value="Unplaced"/>
</dbReference>
<proteinExistence type="predicted"/>
<dbReference type="PANTHER" id="PTHR45757">
    <property type="entry name" value="PROTEIN CBG23364-RELATED"/>
    <property type="match status" value="1"/>
</dbReference>
<feature type="transmembrane region" description="Helical" evidence="1">
    <location>
        <begin position="306"/>
        <end position="327"/>
    </location>
</feature>
<feature type="transmembrane region" description="Helical" evidence="1">
    <location>
        <begin position="173"/>
        <end position="192"/>
    </location>
</feature>
<feature type="transmembrane region" description="Helical" evidence="1">
    <location>
        <begin position="274"/>
        <end position="294"/>
    </location>
</feature>
<evidence type="ECO:0000313" key="2">
    <source>
        <dbReference type="Proteomes" id="UP000035681"/>
    </source>
</evidence>
<feature type="transmembrane region" description="Helical" evidence="1">
    <location>
        <begin position="366"/>
        <end position="391"/>
    </location>
</feature>
<organism evidence="3">
    <name type="scientific">Strongyloides stercoralis</name>
    <name type="common">Threadworm</name>
    <dbReference type="NCBI Taxonomy" id="6248"/>
    <lineage>
        <taxon>Eukaryota</taxon>
        <taxon>Metazoa</taxon>
        <taxon>Ecdysozoa</taxon>
        <taxon>Nematoda</taxon>
        <taxon>Chromadorea</taxon>
        <taxon>Rhabditida</taxon>
        <taxon>Tylenchina</taxon>
        <taxon>Panagrolaimomorpha</taxon>
        <taxon>Strongyloidoidea</taxon>
        <taxon>Strongyloididae</taxon>
        <taxon>Strongyloides</taxon>
    </lineage>
</organism>
<feature type="transmembrane region" description="Helical" evidence="1">
    <location>
        <begin position="333"/>
        <end position="354"/>
    </location>
</feature>
<dbReference type="WBParaSite" id="TCONS_00006066.p1">
    <property type="protein sequence ID" value="TCONS_00006066.p1"/>
    <property type="gene ID" value="XLOC_004247"/>
</dbReference>
<accession>A0A0K0DVN9</accession>
<feature type="transmembrane region" description="Helical" evidence="1">
    <location>
        <begin position="53"/>
        <end position="72"/>
    </location>
</feature>
<reference evidence="3" key="1">
    <citation type="submission" date="2015-08" db="UniProtKB">
        <authorList>
            <consortium name="WormBaseParasite"/>
        </authorList>
    </citation>
    <scope>IDENTIFICATION</scope>
</reference>
<evidence type="ECO:0000313" key="3">
    <source>
        <dbReference type="WBParaSite" id="SSTP_0000130500.1"/>
    </source>
</evidence>
<keyword evidence="2" id="KW-1185">Reference proteome</keyword>
<dbReference type="Gene3D" id="1.20.1250.20">
    <property type="entry name" value="MFS general substrate transporter like domains"/>
    <property type="match status" value="2"/>
</dbReference>
<evidence type="ECO:0000256" key="1">
    <source>
        <dbReference type="SAM" id="Phobius"/>
    </source>
</evidence>
<dbReference type="GO" id="GO:0022857">
    <property type="term" value="F:transmembrane transporter activity"/>
    <property type="evidence" value="ECO:0007669"/>
    <property type="project" value="InterPro"/>
</dbReference>
<feature type="transmembrane region" description="Helical" evidence="1">
    <location>
        <begin position="140"/>
        <end position="161"/>
    </location>
</feature>
<protein>
    <submittedName>
        <fullName evidence="3">MFS domain-containing protein</fullName>
    </submittedName>
    <submittedName>
        <fullName evidence="4">Major facilitator superfamily (MFS) profile domain-containing protein</fullName>
    </submittedName>
</protein>
<dbReference type="PANTHER" id="PTHR45757:SF11">
    <property type="entry name" value="MAJOR FACILITATOR SUPERFAMILY (MFS) PROFILE DOMAIN-CONTAINING PROTEIN"/>
    <property type="match status" value="1"/>
</dbReference>